<dbReference type="Proteomes" id="UP001054889">
    <property type="component" value="Unassembled WGS sequence"/>
</dbReference>
<dbReference type="EMBL" id="BQKI01000002">
    <property type="protein sequence ID" value="GJM89248.1"/>
    <property type="molecule type" value="Genomic_DNA"/>
</dbReference>
<evidence type="ECO:0000313" key="3">
    <source>
        <dbReference type="Proteomes" id="UP001054889"/>
    </source>
</evidence>
<dbReference type="EMBL" id="BQKI01000002">
    <property type="protein sequence ID" value="GJM88847.1"/>
    <property type="molecule type" value="Genomic_DNA"/>
</dbReference>
<reference evidence="2" key="2">
    <citation type="submission" date="2021-12" db="EMBL/GenBank/DDBJ databases">
        <title>Resequencing data analysis of finger millet.</title>
        <authorList>
            <person name="Hatakeyama M."/>
            <person name="Aluri S."/>
            <person name="Balachadran M.T."/>
            <person name="Sivarajan S.R."/>
            <person name="Poveda L."/>
            <person name="Shimizu-Inatsugi R."/>
            <person name="Schlapbach R."/>
            <person name="Sreeman S.M."/>
            <person name="Shimizu K.K."/>
        </authorList>
    </citation>
    <scope>NUCLEOTIDE SEQUENCE</scope>
</reference>
<name>A0AAV5BSF0_ELECO</name>
<dbReference type="AlphaFoldDB" id="A0AAV5BSF0"/>
<accession>A0AAV5BSF0</accession>
<evidence type="ECO:0000313" key="1">
    <source>
        <dbReference type="EMBL" id="GJM88847.1"/>
    </source>
</evidence>
<gene>
    <name evidence="2" type="primary">ga05419</name>
    <name evidence="1" type="synonym">ga04966</name>
    <name evidence="1" type="ORF">PR202_ga04966</name>
    <name evidence="2" type="ORF">PR202_ga05419</name>
</gene>
<protein>
    <submittedName>
        <fullName evidence="2">Uncharacterized protein</fullName>
    </submittedName>
</protein>
<reference evidence="2" key="1">
    <citation type="journal article" date="2018" name="DNA Res.">
        <title>Multiple hybrid de novo genome assembly of finger millet, an orphan allotetraploid crop.</title>
        <authorList>
            <person name="Hatakeyama M."/>
            <person name="Aluri S."/>
            <person name="Balachadran M.T."/>
            <person name="Sivarajan S.R."/>
            <person name="Patrignani A."/>
            <person name="Gruter S."/>
            <person name="Poveda L."/>
            <person name="Shimizu-Inatsugi R."/>
            <person name="Baeten J."/>
            <person name="Francoijs K.J."/>
            <person name="Nataraja K.N."/>
            <person name="Reddy Y.A.N."/>
            <person name="Phadnis S."/>
            <person name="Ravikumar R.L."/>
            <person name="Schlapbach R."/>
            <person name="Sreeman S.M."/>
            <person name="Shimizu K.K."/>
        </authorList>
    </citation>
    <scope>NUCLEOTIDE SEQUENCE</scope>
</reference>
<evidence type="ECO:0000313" key="2">
    <source>
        <dbReference type="EMBL" id="GJM89248.1"/>
    </source>
</evidence>
<dbReference type="PANTHER" id="PTHR33086:SF98">
    <property type="entry name" value="OS05G0468200 PROTEIN"/>
    <property type="match status" value="1"/>
</dbReference>
<organism evidence="2 3">
    <name type="scientific">Eleusine coracana subsp. coracana</name>
    <dbReference type="NCBI Taxonomy" id="191504"/>
    <lineage>
        <taxon>Eukaryota</taxon>
        <taxon>Viridiplantae</taxon>
        <taxon>Streptophyta</taxon>
        <taxon>Embryophyta</taxon>
        <taxon>Tracheophyta</taxon>
        <taxon>Spermatophyta</taxon>
        <taxon>Magnoliopsida</taxon>
        <taxon>Liliopsida</taxon>
        <taxon>Poales</taxon>
        <taxon>Poaceae</taxon>
        <taxon>PACMAD clade</taxon>
        <taxon>Chloridoideae</taxon>
        <taxon>Cynodonteae</taxon>
        <taxon>Eleusininae</taxon>
        <taxon>Eleusine</taxon>
    </lineage>
</organism>
<comment type="caution">
    <text evidence="2">The sequence shown here is derived from an EMBL/GenBank/DDBJ whole genome shotgun (WGS) entry which is preliminary data.</text>
</comment>
<keyword evidence="3" id="KW-1185">Reference proteome</keyword>
<proteinExistence type="predicted"/>
<dbReference type="PANTHER" id="PTHR33086">
    <property type="entry name" value="OS05G0468200 PROTEIN-RELATED"/>
    <property type="match status" value="1"/>
</dbReference>
<sequence>MVRATSGDGLLLLQFVDGTDTARSASELRAKLRAAPGGELKMFNMDPDISRFVCNPLSGELFCLPDIDGTRKVPTWHPQGRLTRSECGHGPPDRYAVAELAVDHDAEEQSFAMRRFLSRTGEWEKLPGLPSRFRSRR</sequence>